<feature type="transmembrane region" description="Helical" evidence="6">
    <location>
        <begin position="106"/>
        <end position="125"/>
    </location>
</feature>
<evidence type="ECO:0000256" key="6">
    <source>
        <dbReference type="SAM" id="Phobius"/>
    </source>
</evidence>
<evidence type="ECO:0000256" key="1">
    <source>
        <dbReference type="ARBA" id="ARBA00004141"/>
    </source>
</evidence>
<comment type="subcellular location">
    <subcellularLocation>
        <location evidence="1">Membrane</location>
        <topology evidence="1">Multi-pass membrane protein</topology>
    </subcellularLocation>
</comment>
<evidence type="ECO:0000259" key="7">
    <source>
        <dbReference type="Pfam" id="PF04138"/>
    </source>
</evidence>
<evidence type="ECO:0000256" key="3">
    <source>
        <dbReference type="ARBA" id="ARBA00022692"/>
    </source>
</evidence>
<organism evidence="8">
    <name type="scientific">uncultured Helicobacter sp</name>
    <dbReference type="NCBI Taxonomy" id="175537"/>
    <lineage>
        <taxon>Bacteria</taxon>
        <taxon>Pseudomonadati</taxon>
        <taxon>Campylobacterota</taxon>
        <taxon>Epsilonproteobacteria</taxon>
        <taxon>Campylobacterales</taxon>
        <taxon>Helicobacteraceae</taxon>
        <taxon>Helicobacter</taxon>
        <taxon>environmental samples</taxon>
    </lineage>
</organism>
<proteinExistence type="inferred from homology"/>
<dbReference type="PANTHER" id="PTHR38459:SF5">
    <property type="entry name" value="CELL WALL TEICHOIC ACID GLYCOSYLATION PROTEIN GTCA"/>
    <property type="match status" value="1"/>
</dbReference>
<dbReference type="GO" id="GO:0005886">
    <property type="term" value="C:plasma membrane"/>
    <property type="evidence" value="ECO:0007669"/>
    <property type="project" value="TreeGrafter"/>
</dbReference>
<dbReference type="PANTHER" id="PTHR38459">
    <property type="entry name" value="PROPHAGE BACTOPRENOL-LINKED GLUCOSE TRANSLOCASE HOMOLOG"/>
    <property type="match status" value="1"/>
</dbReference>
<feature type="domain" description="GtrA/DPMS transmembrane" evidence="7">
    <location>
        <begin position="10"/>
        <end position="124"/>
    </location>
</feature>
<sequence>MKNTLSKLFKYTIVGGSAAIVNWGVFFVGVEILHWYYLFAGLISFVIATLWNFIWARRFVFKRSKHSLFKESFLVYLVSFLALGIDLGTLYICVDIAHINELLGKIFAIGAAFVFNFTLRTFVIYKEH</sequence>
<dbReference type="Pfam" id="PF04138">
    <property type="entry name" value="GtrA_DPMS_TM"/>
    <property type="match status" value="1"/>
</dbReference>
<accession>A0A650F328</accession>
<feature type="transmembrane region" description="Helical" evidence="6">
    <location>
        <begin position="35"/>
        <end position="54"/>
    </location>
</feature>
<evidence type="ECO:0000313" key="8">
    <source>
        <dbReference type="EMBL" id="QGT50225.1"/>
    </source>
</evidence>
<dbReference type="InterPro" id="IPR007267">
    <property type="entry name" value="GtrA_DPMS_TM"/>
</dbReference>
<keyword evidence="5 6" id="KW-0472">Membrane</keyword>
<comment type="similarity">
    <text evidence="2">Belongs to the GtrA family.</text>
</comment>
<reference evidence="8" key="1">
    <citation type="journal article" date="2020" name="J. ISSAAS">
        <title>Lactobacilli and other gastrointestinal microbiota of Peromyscus leucopus, reservoir host for agents of Lyme disease and other zoonoses in North America.</title>
        <authorList>
            <person name="Milovic A."/>
            <person name="Bassam K."/>
            <person name="Shao H."/>
            <person name="Chatzistamou I."/>
            <person name="Tufts D.M."/>
            <person name="Diuk-Wasser M."/>
            <person name="Barbour A.G."/>
        </authorList>
    </citation>
    <scope>NUCLEOTIDE SEQUENCE</scope>
    <source>
        <strain evidence="8">LL4</strain>
    </source>
</reference>
<feature type="transmembrane region" description="Helical" evidence="6">
    <location>
        <begin position="12"/>
        <end position="29"/>
    </location>
</feature>
<name>A0A650F328_9HELI</name>
<evidence type="ECO:0000256" key="2">
    <source>
        <dbReference type="ARBA" id="ARBA00009399"/>
    </source>
</evidence>
<feature type="transmembrane region" description="Helical" evidence="6">
    <location>
        <begin position="74"/>
        <end position="94"/>
    </location>
</feature>
<keyword evidence="4 6" id="KW-1133">Transmembrane helix</keyword>
<evidence type="ECO:0000256" key="4">
    <source>
        <dbReference type="ARBA" id="ARBA00022989"/>
    </source>
</evidence>
<dbReference type="AlphaFoldDB" id="A0A650F328"/>
<dbReference type="EMBL" id="MN577568">
    <property type="protein sequence ID" value="QGT50225.1"/>
    <property type="molecule type" value="Genomic_DNA"/>
</dbReference>
<dbReference type="InterPro" id="IPR051401">
    <property type="entry name" value="GtrA_CellWall_Glycosyl"/>
</dbReference>
<dbReference type="GO" id="GO:0000271">
    <property type="term" value="P:polysaccharide biosynthetic process"/>
    <property type="evidence" value="ECO:0007669"/>
    <property type="project" value="InterPro"/>
</dbReference>
<keyword evidence="3 6" id="KW-0812">Transmembrane</keyword>
<protein>
    <submittedName>
        <fullName evidence="8">Putative membrane protein YwcD</fullName>
    </submittedName>
</protein>
<evidence type="ECO:0000256" key="5">
    <source>
        <dbReference type="ARBA" id="ARBA00023136"/>
    </source>
</evidence>
<gene>
    <name evidence="8" type="primary">ywcD</name>
    <name evidence="8" type="ORF">Helico6505_0570</name>
</gene>